<proteinExistence type="predicted"/>
<keyword evidence="3" id="KW-1185">Reference proteome</keyword>
<sequence>MNFTTLILHHVGKLLRNYQKVLEYVGGEIDVWEELECNLLNRFLIIDLCKLHKYHDIQHFYWLYPERDFDIGLREIRKDYDIDITDLCLASKHNNEEIEVFFKHHVFQMNIKEPGEEDVESRVEDVVEKGLEEDSFSDAYTDNYENVEDNLYRSSPIVSDGDE</sequence>
<organism evidence="2 3">
    <name type="scientific">Psophocarpus tetragonolobus</name>
    <name type="common">Winged bean</name>
    <name type="synonym">Dolichos tetragonolobus</name>
    <dbReference type="NCBI Taxonomy" id="3891"/>
    <lineage>
        <taxon>Eukaryota</taxon>
        <taxon>Viridiplantae</taxon>
        <taxon>Streptophyta</taxon>
        <taxon>Embryophyta</taxon>
        <taxon>Tracheophyta</taxon>
        <taxon>Spermatophyta</taxon>
        <taxon>Magnoliopsida</taxon>
        <taxon>eudicotyledons</taxon>
        <taxon>Gunneridae</taxon>
        <taxon>Pentapetalae</taxon>
        <taxon>rosids</taxon>
        <taxon>fabids</taxon>
        <taxon>Fabales</taxon>
        <taxon>Fabaceae</taxon>
        <taxon>Papilionoideae</taxon>
        <taxon>50 kb inversion clade</taxon>
        <taxon>NPAAA clade</taxon>
        <taxon>indigoferoid/millettioid clade</taxon>
        <taxon>Phaseoleae</taxon>
        <taxon>Psophocarpus</taxon>
    </lineage>
</organism>
<dbReference type="Proteomes" id="UP001386955">
    <property type="component" value="Unassembled WGS sequence"/>
</dbReference>
<name>A0AAN9SKS9_PSOTE</name>
<reference evidence="2 3" key="1">
    <citation type="submission" date="2024-01" db="EMBL/GenBank/DDBJ databases">
        <title>The genomes of 5 underutilized Papilionoideae crops provide insights into root nodulation and disease resistanc.</title>
        <authorList>
            <person name="Jiang F."/>
        </authorList>
    </citation>
    <scope>NUCLEOTIDE SEQUENCE [LARGE SCALE GENOMIC DNA]</scope>
    <source>
        <strain evidence="2">DUOXIRENSHENG_FW03</strain>
        <tissue evidence="2">Leaves</tissue>
    </source>
</reference>
<gene>
    <name evidence="2" type="ORF">VNO78_18362</name>
</gene>
<evidence type="ECO:0000313" key="3">
    <source>
        <dbReference type="Proteomes" id="UP001386955"/>
    </source>
</evidence>
<dbReference type="EMBL" id="JAYMYS010000004">
    <property type="protein sequence ID" value="KAK7397195.1"/>
    <property type="molecule type" value="Genomic_DNA"/>
</dbReference>
<comment type="caution">
    <text evidence="2">The sequence shown here is derived from an EMBL/GenBank/DDBJ whole genome shotgun (WGS) entry which is preliminary data.</text>
</comment>
<dbReference type="InterPro" id="IPR058594">
    <property type="entry name" value="PB1-like_dom_pln"/>
</dbReference>
<evidence type="ECO:0000259" key="1">
    <source>
        <dbReference type="Pfam" id="PF26130"/>
    </source>
</evidence>
<dbReference type="Pfam" id="PF26130">
    <property type="entry name" value="PB1-like"/>
    <property type="match status" value="1"/>
</dbReference>
<evidence type="ECO:0000313" key="2">
    <source>
        <dbReference type="EMBL" id="KAK7397195.1"/>
    </source>
</evidence>
<dbReference type="AlphaFoldDB" id="A0AAN9SKS9"/>
<protein>
    <recommendedName>
        <fullName evidence="1">PB1-like domain-containing protein</fullName>
    </recommendedName>
</protein>
<accession>A0AAN9SKS9</accession>
<feature type="domain" description="PB1-like" evidence="1">
    <location>
        <begin position="4"/>
        <end position="104"/>
    </location>
</feature>